<proteinExistence type="predicted"/>
<accession>A0AA51BSC3</accession>
<name>A0AA51BSC3_9MONO</name>
<organism evidence="1">
    <name type="scientific">Rhizoctonia cerealis phyllomonavirus</name>
    <dbReference type="NCBI Taxonomy" id="3068671"/>
    <lineage>
        <taxon>Viruses</taxon>
        <taxon>Riboviria</taxon>
        <taxon>Orthornavirae</taxon>
        <taxon>Negarnaviricota</taxon>
        <taxon>Haploviricotina</taxon>
        <taxon>Monjiviricetes</taxon>
        <taxon>Mononegavirales</taxon>
        <taxon>Mymonaviridae</taxon>
        <taxon>Phyllomonavirus</taxon>
    </lineage>
</organism>
<sequence>MRSTLTKLFKRKTFKPLNTMDQRTIEAEAAQEQRDYERALTMGALLPDLRVERFRKAVKVGRVGLPSSALPTEREVADFILFPEISRDVRATILWILTTLDVPTYSERKQWCWLLTALDLIAPGFVLNHLASHFSLRVIRASDDDVKSLADFYSKGTRQNTDVGGMERFRNIDPDLAARPIELGNQDAQTVDMVYAANWWGILFFGIGKAATEQNISAFRERRPRALLGKAGMDKDDTYMAEEVLPNLAQLRWVAGRFSMRPRIREALTKELIRWTRDAPTFACEVVATHVKLWEGQGLNHLRMVRTLVNAYYPALARIPGLREQIEAAAIAWDSYHHDKDPYKAFSRVIYGDRENYGRSRDYSDLLMIARDVISRTDPKMSQYASGNAPSAYLAIFEGLCKNLRLLLPERQETAGGAQ</sequence>
<evidence type="ECO:0000313" key="1">
    <source>
        <dbReference type="EMBL" id="WMI40111.1"/>
    </source>
</evidence>
<reference evidence="1" key="1">
    <citation type="journal article" date="2023" name="Microbiol. Spectr.">
        <title>Extreme Diversity of Mycoviruses Present in Single Strains of Rhizoctonia cerealis, the Pathogen of Wheat Sharp Eyespot.</title>
        <authorList>
            <person name="Li W."/>
            <person name="Sun H."/>
            <person name="Cao S."/>
            <person name="Zhang A."/>
            <person name="Zhang H."/>
            <person name="Shu Y."/>
            <person name="Chen H."/>
        </authorList>
    </citation>
    <scope>NUCLEOTIDE SEQUENCE</scope>
    <source>
        <strain evidence="1">RcPhV-1084-3</strain>
    </source>
</reference>
<protein>
    <submittedName>
        <fullName evidence="1">Uncharacterized protein</fullName>
    </submittedName>
</protein>
<reference evidence="1" key="2">
    <citation type="submission" date="2023-05" db="EMBL/GenBank/DDBJ databases">
        <authorList>
            <person name="Li W."/>
        </authorList>
    </citation>
    <scope>NUCLEOTIDE SEQUENCE</scope>
    <source>
        <strain evidence="1">RcPhV-1084-3</strain>
    </source>
</reference>
<dbReference type="EMBL" id="OQ999705">
    <property type="protein sequence ID" value="WMI40111.1"/>
    <property type="molecule type" value="Viral_cRNA"/>
</dbReference>